<comment type="subcellular location">
    <subcellularLocation>
        <location evidence="1">Cytoplasm</location>
    </subcellularLocation>
</comment>
<evidence type="ECO:0000256" key="8">
    <source>
        <dbReference type="ARBA" id="ARBA00023159"/>
    </source>
</evidence>
<dbReference type="PROSITE" id="PS51755">
    <property type="entry name" value="OMPR_PHOB"/>
    <property type="match status" value="1"/>
</dbReference>
<dbReference type="Proteomes" id="UP000263232">
    <property type="component" value="Chromosome"/>
</dbReference>
<dbReference type="InterPro" id="IPR001867">
    <property type="entry name" value="OmpR/PhoB-type_DNA-bd"/>
</dbReference>
<protein>
    <recommendedName>
        <fullName evidence="11">Heme response regulator HssR</fullName>
    </recommendedName>
</protein>
<feature type="DNA-binding region" description="OmpR/PhoB-type" evidence="13">
    <location>
        <begin position="125"/>
        <end position="222"/>
    </location>
</feature>
<evidence type="ECO:0000256" key="4">
    <source>
        <dbReference type="ARBA" id="ARBA00023012"/>
    </source>
</evidence>
<accession>A0A347WN80</accession>
<dbReference type="SMART" id="SM00862">
    <property type="entry name" value="Trans_reg_C"/>
    <property type="match status" value="1"/>
</dbReference>
<dbReference type="Gene3D" id="1.10.10.10">
    <property type="entry name" value="Winged helix-like DNA-binding domain superfamily/Winged helix DNA-binding domain"/>
    <property type="match status" value="1"/>
</dbReference>
<feature type="domain" description="Response regulatory" evidence="14">
    <location>
        <begin position="3"/>
        <end position="117"/>
    </location>
</feature>
<keyword evidence="4" id="KW-0902">Two-component regulatory system</keyword>
<keyword evidence="3 12" id="KW-0597">Phosphoprotein</keyword>
<evidence type="ECO:0000256" key="13">
    <source>
        <dbReference type="PROSITE-ProRule" id="PRU01091"/>
    </source>
</evidence>
<keyword evidence="2" id="KW-0963">Cytoplasm</keyword>
<dbReference type="InterPro" id="IPR011006">
    <property type="entry name" value="CheY-like_superfamily"/>
</dbReference>
<name>A0A347WN80_9LACT</name>
<keyword evidence="17" id="KW-1185">Reference proteome</keyword>
<evidence type="ECO:0000256" key="9">
    <source>
        <dbReference type="ARBA" id="ARBA00023163"/>
    </source>
</evidence>
<dbReference type="InterPro" id="IPR039420">
    <property type="entry name" value="WalR-like"/>
</dbReference>
<dbReference type="Pfam" id="PF00072">
    <property type="entry name" value="Response_reg"/>
    <property type="match status" value="1"/>
</dbReference>
<evidence type="ECO:0000256" key="7">
    <source>
        <dbReference type="ARBA" id="ARBA00023125"/>
    </source>
</evidence>
<dbReference type="InterPro" id="IPR001789">
    <property type="entry name" value="Sig_transdc_resp-reg_receiver"/>
</dbReference>
<evidence type="ECO:0000256" key="5">
    <source>
        <dbReference type="ARBA" id="ARBA00023015"/>
    </source>
</evidence>
<keyword evidence="8" id="KW-0010">Activator</keyword>
<evidence type="ECO:0000259" key="14">
    <source>
        <dbReference type="PROSITE" id="PS50110"/>
    </source>
</evidence>
<feature type="domain" description="OmpR/PhoB-type" evidence="15">
    <location>
        <begin position="125"/>
        <end position="222"/>
    </location>
</feature>
<proteinExistence type="predicted"/>
<evidence type="ECO:0000256" key="6">
    <source>
        <dbReference type="ARBA" id="ARBA00023026"/>
    </source>
</evidence>
<evidence type="ECO:0000256" key="11">
    <source>
        <dbReference type="ARBA" id="ARBA00039976"/>
    </source>
</evidence>
<dbReference type="CDD" id="cd17574">
    <property type="entry name" value="REC_OmpR"/>
    <property type="match status" value="1"/>
</dbReference>
<dbReference type="CDD" id="cd00383">
    <property type="entry name" value="trans_reg_C"/>
    <property type="match status" value="1"/>
</dbReference>
<dbReference type="PANTHER" id="PTHR48111:SF49">
    <property type="entry name" value="HEME RESPONSE REGULATOR HSSR"/>
    <property type="match status" value="1"/>
</dbReference>
<dbReference type="Pfam" id="PF00486">
    <property type="entry name" value="Trans_reg_C"/>
    <property type="match status" value="1"/>
</dbReference>
<feature type="modified residue" description="4-aspartylphosphate" evidence="12">
    <location>
        <position position="52"/>
    </location>
</feature>
<dbReference type="GO" id="GO:0000156">
    <property type="term" value="F:phosphorelay response regulator activity"/>
    <property type="evidence" value="ECO:0007669"/>
    <property type="project" value="TreeGrafter"/>
</dbReference>
<evidence type="ECO:0000313" key="17">
    <source>
        <dbReference type="Proteomes" id="UP000263232"/>
    </source>
</evidence>
<dbReference type="GO" id="GO:0006355">
    <property type="term" value="P:regulation of DNA-templated transcription"/>
    <property type="evidence" value="ECO:0007669"/>
    <property type="project" value="InterPro"/>
</dbReference>
<dbReference type="EMBL" id="CP023434">
    <property type="protein sequence ID" value="AXY26537.1"/>
    <property type="molecule type" value="Genomic_DNA"/>
</dbReference>
<dbReference type="GO" id="GO:0000976">
    <property type="term" value="F:transcription cis-regulatory region binding"/>
    <property type="evidence" value="ECO:0007669"/>
    <property type="project" value="TreeGrafter"/>
</dbReference>
<dbReference type="SUPFAM" id="SSF52172">
    <property type="entry name" value="CheY-like"/>
    <property type="match status" value="1"/>
</dbReference>
<evidence type="ECO:0000259" key="15">
    <source>
        <dbReference type="PROSITE" id="PS51755"/>
    </source>
</evidence>
<dbReference type="SMART" id="SM00448">
    <property type="entry name" value="REC"/>
    <property type="match status" value="1"/>
</dbReference>
<dbReference type="GO" id="GO:0005829">
    <property type="term" value="C:cytosol"/>
    <property type="evidence" value="ECO:0007669"/>
    <property type="project" value="TreeGrafter"/>
</dbReference>
<evidence type="ECO:0000256" key="3">
    <source>
        <dbReference type="ARBA" id="ARBA00022553"/>
    </source>
</evidence>
<keyword evidence="9" id="KW-0804">Transcription</keyword>
<keyword evidence="7 13" id="KW-0238">DNA-binding</keyword>
<keyword evidence="5" id="KW-0805">Transcription regulation</keyword>
<reference evidence="16 17" key="1">
    <citation type="submission" date="2017-09" db="EMBL/GenBank/DDBJ databases">
        <title>Complete genome sequence of Oxytococcus suis strain ZY16052.</title>
        <authorList>
            <person name="Li F."/>
        </authorList>
    </citation>
    <scope>NUCLEOTIDE SEQUENCE [LARGE SCALE GENOMIC DNA]</scope>
    <source>
        <strain evidence="16 17">ZY16052</strain>
    </source>
</reference>
<dbReference type="RefSeq" id="WP_118991393.1">
    <property type="nucleotide sequence ID" value="NZ_CP023434.1"/>
</dbReference>
<dbReference type="KEGG" id="abae:CL176_11320"/>
<dbReference type="OrthoDB" id="9790442at2"/>
<evidence type="ECO:0000256" key="12">
    <source>
        <dbReference type="PROSITE-ProRule" id="PRU00169"/>
    </source>
</evidence>
<evidence type="ECO:0000256" key="10">
    <source>
        <dbReference type="ARBA" id="ARBA00037471"/>
    </source>
</evidence>
<dbReference type="GO" id="GO:0032993">
    <property type="term" value="C:protein-DNA complex"/>
    <property type="evidence" value="ECO:0007669"/>
    <property type="project" value="TreeGrafter"/>
</dbReference>
<comment type="function">
    <text evidence="10">Member of the two-component regulatory system HssS/HssR involved in intracellular heme homeostasis and tempering of staphylococcal virulence. Phosphorylated HssR binds to a direct repeat sequence within hrtAB promoter and activates the expression of hrtAB, an efflux pump, in response to extracellular heme, hemin, hemoglobin or blood.</text>
</comment>
<evidence type="ECO:0000256" key="1">
    <source>
        <dbReference type="ARBA" id="ARBA00004496"/>
    </source>
</evidence>
<dbReference type="InterPro" id="IPR036388">
    <property type="entry name" value="WH-like_DNA-bd_sf"/>
</dbReference>
<evidence type="ECO:0000313" key="16">
    <source>
        <dbReference type="EMBL" id="AXY26537.1"/>
    </source>
</evidence>
<evidence type="ECO:0000256" key="2">
    <source>
        <dbReference type="ARBA" id="ARBA00022490"/>
    </source>
</evidence>
<gene>
    <name evidence="16" type="ORF">CL176_11320</name>
</gene>
<organism evidence="16 17">
    <name type="scientific">Suicoccus acidiformans</name>
    <dbReference type="NCBI Taxonomy" id="2036206"/>
    <lineage>
        <taxon>Bacteria</taxon>
        <taxon>Bacillati</taxon>
        <taxon>Bacillota</taxon>
        <taxon>Bacilli</taxon>
        <taxon>Lactobacillales</taxon>
        <taxon>Aerococcaceae</taxon>
        <taxon>Suicoccus</taxon>
    </lineage>
</organism>
<dbReference type="AlphaFoldDB" id="A0A347WN80"/>
<dbReference type="PROSITE" id="PS50110">
    <property type="entry name" value="RESPONSE_REGULATORY"/>
    <property type="match status" value="1"/>
</dbReference>
<dbReference type="Gene3D" id="3.40.50.2300">
    <property type="match status" value="1"/>
</dbReference>
<dbReference type="Gene3D" id="6.10.250.690">
    <property type="match status" value="1"/>
</dbReference>
<sequence length="226" mass="26224">MSSILVLEDDKSLAEMYQLALEKNFHTAHLATSVSQALTIMEHQHIDLLIVDVMMPGQDGYQFTEMLREAKYEQPILMITAKGRFEDKQRGFETGVDDYMVKPIDIKEMLLRVDALLRRANINNSNYLQVGKTALDLSANTVTFQGETYDLPQKEFLVLHKLLSYENKIFTRQQLMDEIWGYDSQSDERTVDVHIKRLRDRFKDNEDFSIITVRGLGYKAVIHETI</sequence>
<keyword evidence="6" id="KW-0843">Virulence</keyword>
<dbReference type="PANTHER" id="PTHR48111">
    <property type="entry name" value="REGULATOR OF RPOS"/>
    <property type="match status" value="1"/>
</dbReference>